<feature type="region of interest" description="Disordered" evidence="1">
    <location>
        <begin position="354"/>
        <end position="402"/>
    </location>
</feature>
<evidence type="ECO:0000313" key="2">
    <source>
        <dbReference type="EMBL" id="KXS98766.1"/>
    </source>
</evidence>
<comment type="caution">
    <text evidence="2">The sequence shown here is derived from an EMBL/GenBank/DDBJ whole genome shotgun (WGS) entry which is preliminary data.</text>
</comment>
<organism evidence="2 3">
    <name type="scientific">Pseudocercospora eumusae</name>
    <dbReference type="NCBI Taxonomy" id="321146"/>
    <lineage>
        <taxon>Eukaryota</taxon>
        <taxon>Fungi</taxon>
        <taxon>Dikarya</taxon>
        <taxon>Ascomycota</taxon>
        <taxon>Pezizomycotina</taxon>
        <taxon>Dothideomycetes</taxon>
        <taxon>Dothideomycetidae</taxon>
        <taxon>Mycosphaerellales</taxon>
        <taxon>Mycosphaerellaceae</taxon>
        <taxon>Pseudocercospora</taxon>
    </lineage>
</organism>
<dbReference type="Proteomes" id="UP000070133">
    <property type="component" value="Unassembled WGS sequence"/>
</dbReference>
<name>A0A139H8I7_9PEZI</name>
<dbReference type="AlphaFoldDB" id="A0A139H8I7"/>
<feature type="compositionally biased region" description="Basic and acidic residues" evidence="1">
    <location>
        <begin position="75"/>
        <end position="95"/>
    </location>
</feature>
<feature type="compositionally biased region" description="Polar residues" evidence="1">
    <location>
        <begin position="123"/>
        <end position="143"/>
    </location>
</feature>
<feature type="region of interest" description="Disordered" evidence="1">
    <location>
        <begin position="270"/>
        <end position="294"/>
    </location>
</feature>
<feature type="compositionally biased region" description="Polar residues" evidence="1">
    <location>
        <begin position="217"/>
        <end position="227"/>
    </location>
</feature>
<keyword evidence="3" id="KW-1185">Reference proteome</keyword>
<dbReference type="EMBL" id="LFZN01000106">
    <property type="protein sequence ID" value="KXS98766.1"/>
    <property type="molecule type" value="Genomic_DNA"/>
</dbReference>
<proteinExistence type="predicted"/>
<protein>
    <submittedName>
        <fullName evidence="2">Uncharacterized protein</fullName>
    </submittedName>
</protein>
<feature type="compositionally biased region" description="Basic and acidic residues" evidence="1">
    <location>
        <begin position="282"/>
        <end position="294"/>
    </location>
</feature>
<gene>
    <name evidence="2" type="ORF">AC578_9033</name>
</gene>
<dbReference type="OrthoDB" id="3649964at2759"/>
<feature type="region of interest" description="Disordered" evidence="1">
    <location>
        <begin position="160"/>
        <end position="179"/>
    </location>
</feature>
<feature type="compositionally biased region" description="Acidic residues" evidence="1">
    <location>
        <begin position="363"/>
        <end position="372"/>
    </location>
</feature>
<evidence type="ECO:0000256" key="1">
    <source>
        <dbReference type="SAM" id="MobiDB-lite"/>
    </source>
</evidence>
<feature type="region of interest" description="Disordered" evidence="1">
    <location>
        <begin position="60"/>
        <end position="143"/>
    </location>
</feature>
<feature type="region of interest" description="Disordered" evidence="1">
    <location>
        <begin position="209"/>
        <end position="237"/>
    </location>
</feature>
<reference evidence="2 3" key="1">
    <citation type="submission" date="2015-07" db="EMBL/GenBank/DDBJ databases">
        <title>Comparative genomics of the Sigatoka disease complex on banana suggests a link between parallel evolutionary changes in Pseudocercospora fijiensis and Pseudocercospora eumusae and increased virulence on the banana host.</title>
        <authorList>
            <person name="Chang T.-C."/>
            <person name="Salvucci A."/>
            <person name="Crous P.W."/>
            <person name="Stergiopoulos I."/>
        </authorList>
    </citation>
    <scope>NUCLEOTIDE SEQUENCE [LARGE SCALE GENOMIC DNA]</scope>
    <source>
        <strain evidence="2 3">CBS 114824</strain>
    </source>
</reference>
<sequence>MKTDMEQFWYRTGTIGHTDEKSRLVLPTPSSKHGIEKLVLDATCFKPSNMEAARFLDGIDSDVLSPSPKGSAKPLPREPDRLSDEKCSKASDRLSKGRYSVLTPGKKSDSKSLIMGSDRPSDETCSVVTPPCQRSPSPEDSTELSITEFDRSTSRQCGVVKPLCQGSPGPYPTSEPLIMNSDRWAGEKGEIIVSPSPKNSAYAPSIHRHSKEYPEFSDSSSDSNTAKATEPTMPELAYLRPEALRSASTISLYSLQGDADQLNGFDRSLSWASVDRPQTADSEPRSPPPDKPDEVAVAALSGIMSPRSPRYSPIANDGVLEDIPLVEMKKDEPFVNFEAHLQHRKQRMRDAQAVFAMPGGDGSSDDSSDGGESDGSGEARTGFSYLDNGNGDLPSKPSFRRC</sequence>
<accession>A0A139H8I7</accession>
<evidence type="ECO:0000313" key="3">
    <source>
        <dbReference type="Proteomes" id="UP000070133"/>
    </source>
</evidence>